<proteinExistence type="predicted"/>
<evidence type="ECO:0000313" key="3">
    <source>
        <dbReference type="Proteomes" id="UP000464186"/>
    </source>
</evidence>
<dbReference type="AlphaFoldDB" id="A0A6P1NTY5"/>
<name>A0A6P1NTY5_9MICC</name>
<keyword evidence="3" id="KW-1185">Reference proteome</keyword>
<gene>
    <name evidence="2" type="ORF">GU243_23600</name>
</gene>
<dbReference type="KEGG" id="psey:GU243_23600"/>
<evidence type="ECO:0000313" key="2">
    <source>
        <dbReference type="EMBL" id="QHK22553.1"/>
    </source>
</evidence>
<keyword evidence="2" id="KW-0614">Plasmid</keyword>
<organism evidence="2 3">
    <name type="scientific">Pseudarthrobacter psychrotolerans</name>
    <dbReference type="NCBI Taxonomy" id="2697569"/>
    <lineage>
        <taxon>Bacteria</taxon>
        <taxon>Bacillati</taxon>
        <taxon>Actinomycetota</taxon>
        <taxon>Actinomycetes</taxon>
        <taxon>Micrococcales</taxon>
        <taxon>Micrococcaceae</taxon>
        <taxon>Pseudarthrobacter</taxon>
    </lineage>
</organism>
<reference evidence="2 3" key="1">
    <citation type="submission" date="2020-01" db="EMBL/GenBank/DDBJ databases">
        <title>Pseudarthrobacter psychrotolerans sp. nov., isolated from antarctic soil.</title>
        <authorList>
            <person name="Shin Y."/>
            <person name="Park W."/>
        </authorList>
    </citation>
    <scope>NUCLEOTIDE SEQUENCE [LARGE SCALE GENOMIC DNA]</scope>
    <source>
        <strain evidence="2 3">YJ56</strain>
        <plasmid evidence="2 3">unnamed1</plasmid>
    </source>
</reference>
<dbReference type="Proteomes" id="UP000464186">
    <property type="component" value="Plasmid unnamed1"/>
</dbReference>
<accession>A0A6P1NTY5</accession>
<sequence>MRKTKLEAGCNEIGIIYDGDDDAPSVVGLLHATADSPPGVRMPYISPGVFGDTPGVEQFSTINEWFSTENFPEHLAFDAGDLKVQLFGCRFRSRRESIMGTATSVATMAPEVVIVSDEDVQLTEPLRLREMTSSIDALLQWSGIRRTSFDYERTKEGRIKSFAIRATTGDPITWQSGEVQLSIDSHWKGTPSSASSKALTAKDSAGIESSTWLTSTFEEPKAIREHLIKQRELVSLLVLVYGAPIRFREHLTSDERFGSRSQLVYTHTWR</sequence>
<feature type="domain" description="ApeA N-terminal" evidence="1">
    <location>
        <begin position="83"/>
        <end position="247"/>
    </location>
</feature>
<geneLocation type="plasmid" evidence="2 3">
    <name>unnamed1</name>
</geneLocation>
<dbReference type="InterPro" id="IPR041223">
    <property type="entry name" value="ApeA_NTD"/>
</dbReference>
<dbReference type="EMBL" id="CP047899">
    <property type="protein sequence ID" value="QHK22553.1"/>
    <property type="molecule type" value="Genomic_DNA"/>
</dbReference>
<protein>
    <recommendedName>
        <fullName evidence="1">ApeA N-terminal domain-containing protein</fullName>
    </recommendedName>
</protein>
<evidence type="ECO:0000259" key="1">
    <source>
        <dbReference type="Pfam" id="PF18862"/>
    </source>
</evidence>
<dbReference type="Pfam" id="PF18862">
    <property type="entry name" value="ApeA_NTD1"/>
    <property type="match status" value="1"/>
</dbReference>